<dbReference type="EMBL" id="SODA01000015">
    <property type="protein sequence ID" value="TDW02616.1"/>
    <property type="molecule type" value="Genomic_DNA"/>
</dbReference>
<sequence length="85" mass="9797">MTSEERIRRIKEHFNNITKEEFKENLEASGYGEIKSTSVSSIQLYTKDFECGIDNVKNANEDIYSSEYQKFPNGYLNNDFIGDAA</sequence>
<dbReference type="Proteomes" id="UP000294697">
    <property type="component" value="Unassembled WGS sequence"/>
</dbReference>
<evidence type="ECO:0000313" key="1">
    <source>
        <dbReference type="EMBL" id="TDW02616.1"/>
    </source>
</evidence>
<accession>A0A4R7YXF0</accession>
<reference evidence="1 2" key="1">
    <citation type="submission" date="2019-03" db="EMBL/GenBank/DDBJ databases">
        <title>Subsurface microbial communities from deep shales in Ohio and West Virginia, USA.</title>
        <authorList>
            <person name="Wrighton K."/>
        </authorList>
    </citation>
    <scope>NUCLEOTIDE SEQUENCE [LARGE SCALE GENOMIC DNA]</scope>
    <source>
        <strain evidence="1 2">MSL9.2</strain>
    </source>
</reference>
<dbReference type="AlphaFoldDB" id="A0A4R7YXF0"/>
<organism evidence="1 2">
    <name type="scientific">Halanaerobium saccharolyticum</name>
    <dbReference type="NCBI Taxonomy" id="43595"/>
    <lineage>
        <taxon>Bacteria</taxon>
        <taxon>Bacillati</taxon>
        <taxon>Bacillota</taxon>
        <taxon>Clostridia</taxon>
        <taxon>Halanaerobiales</taxon>
        <taxon>Halanaerobiaceae</taxon>
        <taxon>Halanaerobium</taxon>
    </lineage>
</organism>
<protein>
    <submittedName>
        <fullName evidence="1">Uncharacterized protein</fullName>
    </submittedName>
</protein>
<gene>
    <name evidence="1" type="ORF">C8C77_11512</name>
</gene>
<name>A0A4R7YXF0_9FIRM</name>
<proteinExistence type="predicted"/>
<evidence type="ECO:0000313" key="2">
    <source>
        <dbReference type="Proteomes" id="UP000294697"/>
    </source>
</evidence>
<comment type="caution">
    <text evidence="1">The sequence shown here is derived from an EMBL/GenBank/DDBJ whole genome shotgun (WGS) entry which is preliminary data.</text>
</comment>
<dbReference type="RefSeq" id="WP_111572033.1">
    <property type="nucleotide sequence ID" value="NZ_QLME01000008.1"/>
</dbReference>